<dbReference type="AlphaFoldDB" id="A0A1G6UA31"/>
<dbReference type="Pfam" id="PF00359">
    <property type="entry name" value="PTS_EIIA_2"/>
    <property type="match status" value="1"/>
</dbReference>
<dbReference type="STRING" id="361279.SAMN05421663_1109"/>
<sequence>MAEFYLGENLVFLHMTGTCEDILREMAENLVKEDLVETSFVSGIMEREKDYPTGLPTNSSISVAIPHTDIEHVKKNAISVAVLKEPAAFRVMGEASMETPVSIIFMLAMKESHAQLSLLKDLMTFLQDEGTLRDLYDSKTKEEVVQLIDRKLSLTASKGGDR</sequence>
<dbReference type="PROSITE" id="PS51094">
    <property type="entry name" value="PTS_EIIA_TYPE_2"/>
    <property type="match status" value="1"/>
</dbReference>
<reference evidence="3" key="1">
    <citation type="submission" date="2016-10" db="EMBL/GenBank/DDBJ databases">
        <authorList>
            <person name="Varghese N."/>
            <person name="Submissions S."/>
        </authorList>
    </citation>
    <scope>NUCLEOTIDE SEQUENCE [LARGE SCALE GENOMIC DNA]</scope>
    <source>
        <strain evidence="3">DSM 21620</strain>
    </source>
</reference>
<proteinExistence type="predicted"/>
<dbReference type="Proteomes" id="UP000198666">
    <property type="component" value="Unassembled WGS sequence"/>
</dbReference>
<name>A0A1G6UA31_9BACI</name>
<dbReference type="CDD" id="cd00211">
    <property type="entry name" value="PTS_IIA_fru"/>
    <property type="match status" value="1"/>
</dbReference>
<keyword evidence="3" id="KW-1185">Reference proteome</keyword>
<protein>
    <submittedName>
        <fullName evidence="2">PTS system, galactitol-specific IIA component</fullName>
    </submittedName>
</protein>
<evidence type="ECO:0000313" key="3">
    <source>
        <dbReference type="Proteomes" id="UP000198666"/>
    </source>
</evidence>
<dbReference type="PANTHER" id="PTHR47738:SF3">
    <property type="entry name" value="PHOSPHOTRANSFERASE SYSTEM MANNITOL_FRUCTOSE-SPECIFIC IIA DOMAIN CONTAINING PROTEIN"/>
    <property type="match status" value="1"/>
</dbReference>
<dbReference type="OrthoDB" id="370976at2"/>
<evidence type="ECO:0000313" key="2">
    <source>
        <dbReference type="EMBL" id="SDD38173.1"/>
    </source>
</evidence>
<feature type="domain" description="PTS EIIA type-2" evidence="1">
    <location>
        <begin position="3"/>
        <end position="151"/>
    </location>
</feature>
<dbReference type="InterPro" id="IPR051541">
    <property type="entry name" value="PTS_SugarTrans_NitroReg"/>
</dbReference>
<evidence type="ECO:0000259" key="1">
    <source>
        <dbReference type="PROSITE" id="PS51094"/>
    </source>
</evidence>
<dbReference type="SUPFAM" id="SSF55804">
    <property type="entry name" value="Phoshotransferase/anion transport protein"/>
    <property type="match status" value="1"/>
</dbReference>
<accession>A0A1G6UA31</accession>
<dbReference type="PANTHER" id="PTHR47738">
    <property type="entry name" value="PTS SYSTEM FRUCTOSE-LIKE EIIA COMPONENT-RELATED"/>
    <property type="match status" value="1"/>
</dbReference>
<organism evidence="2 3">
    <name type="scientific">Terribacillus halophilus</name>
    <dbReference type="NCBI Taxonomy" id="361279"/>
    <lineage>
        <taxon>Bacteria</taxon>
        <taxon>Bacillati</taxon>
        <taxon>Bacillota</taxon>
        <taxon>Bacilli</taxon>
        <taxon>Bacillales</taxon>
        <taxon>Bacillaceae</taxon>
        <taxon>Terribacillus</taxon>
    </lineage>
</organism>
<gene>
    <name evidence="2" type="ORF">SAMN05421663_1109</name>
</gene>
<dbReference type="InterPro" id="IPR016152">
    <property type="entry name" value="PTrfase/Anion_transptr"/>
</dbReference>
<dbReference type="Gene3D" id="3.40.930.10">
    <property type="entry name" value="Mannitol-specific EII, Chain A"/>
    <property type="match status" value="1"/>
</dbReference>
<dbReference type="EMBL" id="FMZB01000010">
    <property type="protein sequence ID" value="SDD38173.1"/>
    <property type="molecule type" value="Genomic_DNA"/>
</dbReference>
<dbReference type="RefSeq" id="WP_093728163.1">
    <property type="nucleotide sequence ID" value="NZ_FMZB01000010.1"/>
</dbReference>
<dbReference type="InterPro" id="IPR002178">
    <property type="entry name" value="PTS_EIIA_type-2_dom"/>
</dbReference>